<reference evidence="1 2" key="1">
    <citation type="submission" date="2017-11" db="EMBL/GenBank/DDBJ databases">
        <title>Complete genome sequence of Spiroplasma clarkii CN-5 (DSM 19994).</title>
        <authorList>
            <person name="Tsai Y.-M."/>
            <person name="Chang A."/>
            <person name="Lo W.-S."/>
            <person name="Kuo C.-H."/>
        </authorList>
    </citation>
    <scope>NUCLEOTIDE SEQUENCE [LARGE SCALE GENOMIC DNA]</scope>
    <source>
        <strain evidence="1 2">CN-5</strain>
    </source>
</reference>
<dbReference type="Proteomes" id="UP000231179">
    <property type="component" value="Chromosome"/>
</dbReference>
<name>A0A1Y0L1E5_9MOLU</name>
<evidence type="ECO:0008006" key="3">
    <source>
        <dbReference type="Google" id="ProtNLM"/>
    </source>
</evidence>
<proteinExistence type="predicted"/>
<keyword evidence="2" id="KW-1185">Reference proteome</keyword>
<dbReference type="EMBL" id="CP024870">
    <property type="protein sequence ID" value="ATX71175.1"/>
    <property type="molecule type" value="Genomic_DNA"/>
</dbReference>
<gene>
    <name evidence="1" type="ORF">SCLAR_v1c08670</name>
</gene>
<dbReference type="AlphaFoldDB" id="A0A1Y0L1E5"/>
<dbReference type="KEGG" id="scla:SCLARK_001269"/>
<accession>A0A1Y0L1E5</accession>
<sequence>MKKLLTYFGIFGITITAPTTVVSCHFGEEIRTPSDLSKFTESDFVPTIINWLKSETGPTATTMYSDVKNVILNYLKANSITINDFDLTVLIEANSQVLPKDNTEVDLNHDGENNFTIKAWVPSFITAVSNSIDVKIEKIKINFLSINDYFAELNKLKFSDFNKGIRNLEKVSGEELAIMFTNMTNSILGNKPYEINNPLRGVDYSFEILTKNNNVIDNQMTFDLKTSGLKELNISLKLNDWSINIWDSQMINLIISIDDQGDIIFVNEDSL</sequence>
<evidence type="ECO:0000313" key="2">
    <source>
        <dbReference type="Proteomes" id="UP000231179"/>
    </source>
</evidence>
<protein>
    <recommendedName>
        <fullName evidence="3">Lipoprotein</fullName>
    </recommendedName>
</protein>
<dbReference type="PROSITE" id="PS51257">
    <property type="entry name" value="PROKAR_LIPOPROTEIN"/>
    <property type="match status" value="1"/>
</dbReference>
<evidence type="ECO:0000313" key="1">
    <source>
        <dbReference type="EMBL" id="ATX71175.1"/>
    </source>
</evidence>
<dbReference type="RefSeq" id="WP_100254716.1">
    <property type="nucleotide sequence ID" value="NZ_CP015819.1"/>
</dbReference>
<organism evidence="1 2">
    <name type="scientific">Spiroplasma clarkii</name>
    <dbReference type="NCBI Taxonomy" id="2139"/>
    <lineage>
        <taxon>Bacteria</taxon>
        <taxon>Bacillati</taxon>
        <taxon>Mycoplasmatota</taxon>
        <taxon>Mollicutes</taxon>
        <taxon>Entomoplasmatales</taxon>
        <taxon>Spiroplasmataceae</taxon>
        <taxon>Spiroplasma</taxon>
    </lineage>
</organism>